<dbReference type="SUPFAM" id="SSF51905">
    <property type="entry name" value="FAD/NAD(P)-binding domain"/>
    <property type="match status" value="1"/>
</dbReference>
<gene>
    <name evidence="6" type="ORF">PACLA_8A040289</name>
</gene>
<dbReference type="EMBL" id="CACRXK020004649">
    <property type="protein sequence ID" value="CAB4003516.1"/>
    <property type="molecule type" value="Genomic_DNA"/>
</dbReference>
<comment type="caution">
    <text evidence="6">The sequence shown here is derived from an EMBL/GenBank/DDBJ whole genome shotgun (WGS) entry which is preliminary data.</text>
</comment>
<dbReference type="PANTHER" id="PTHR10742">
    <property type="entry name" value="FLAVIN MONOAMINE OXIDASE"/>
    <property type="match status" value="1"/>
</dbReference>
<evidence type="ECO:0000313" key="6">
    <source>
        <dbReference type="EMBL" id="CAB4003516.1"/>
    </source>
</evidence>
<name>A0A6S7HGB4_PARCT</name>
<sequence length="484" mass="54307">MASQGDKWTGKDEGEVKSTPSINQEVAPTLVSSTDTKVKKHGEAAQVIVIGGGMAGLAACEHLVQSGLNVVLVEANNYLGGRVRQIESNGWPPVDMGGEIIHGCLTRVYQLAEKYNWDNEMLFDYEAENGLEWIYLDGKMYPYHSNQPDILAAYTAWGDFVYSNKPDDTANIDITAAEYFAKHPEIKIKSQHIFDVVFCQTEAANLNSLGAQEHSDFQNGWECGPGNFRLKNSHKQVVQHYTKKCEKADIKLNWQAKEIDYSLETVTVTNQNGETLQTQAVILCVPLTVLKDRDITFKPQLPQDKQIAIEKLQMYTGLKIVCRFRERFWPETTKLVFNCMSDISQLWMYAVVNEKTGDQCHVVTGFQTAEYARRKAHMTAEEVKEILLDDLNQMFGTKDKQTPASDFLIDYVYCHWSSNPYIRGAYSSPSVHARGSREILARPVSDRVFFAGEATRDRGDFATVSGALESGIKAAGEVRNALKL</sequence>
<dbReference type="Gene3D" id="3.50.50.60">
    <property type="entry name" value="FAD/NAD(P)-binding domain"/>
    <property type="match status" value="1"/>
</dbReference>
<evidence type="ECO:0000256" key="2">
    <source>
        <dbReference type="ARBA" id="ARBA00023002"/>
    </source>
</evidence>
<dbReference type="AlphaFoldDB" id="A0A6S7HGB4"/>
<comment type="similarity">
    <text evidence="4">Belongs to the flavin monoamine oxidase family.</text>
</comment>
<accession>A0A6S7HGB4</accession>
<evidence type="ECO:0000313" key="7">
    <source>
        <dbReference type="Proteomes" id="UP001152795"/>
    </source>
</evidence>
<feature type="region of interest" description="Disordered" evidence="5">
    <location>
        <begin position="1"/>
        <end position="35"/>
    </location>
</feature>
<evidence type="ECO:0000256" key="4">
    <source>
        <dbReference type="RuleBase" id="RU362067"/>
    </source>
</evidence>
<feature type="binding site" evidence="3">
    <location>
        <position position="366"/>
    </location>
    <ligand>
        <name>substrate</name>
    </ligand>
</feature>
<dbReference type="InterPro" id="IPR036188">
    <property type="entry name" value="FAD/NAD-bd_sf"/>
</dbReference>
<comment type="cofactor">
    <cofactor evidence="1 4">
        <name>FAD</name>
        <dbReference type="ChEBI" id="CHEBI:57692"/>
    </cofactor>
</comment>
<dbReference type="Proteomes" id="UP001152795">
    <property type="component" value="Unassembled WGS sequence"/>
</dbReference>
<proteinExistence type="inferred from homology"/>
<protein>
    <recommendedName>
        <fullName evidence="4">Amine oxidase</fullName>
        <ecNumber evidence="4">1.4.3.-</ecNumber>
    </recommendedName>
</protein>
<keyword evidence="2 4" id="KW-0560">Oxidoreductase</keyword>
<dbReference type="Pfam" id="PF01593">
    <property type="entry name" value="Amino_oxidase"/>
    <property type="match status" value="1"/>
</dbReference>
<dbReference type="GO" id="GO:0008131">
    <property type="term" value="F:primary methylamine oxidase activity"/>
    <property type="evidence" value="ECO:0007669"/>
    <property type="project" value="UniProtKB-ARBA"/>
</dbReference>
<evidence type="ECO:0000256" key="3">
    <source>
        <dbReference type="PIRSR" id="PIRSR601613-1"/>
    </source>
</evidence>
<evidence type="ECO:0000256" key="1">
    <source>
        <dbReference type="ARBA" id="ARBA00001974"/>
    </source>
</evidence>
<dbReference type="SUPFAM" id="SSF54373">
    <property type="entry name" value="FAD-linked reductases, C-terminal domain"/>
    <property type="match status" value="1"/>
</dbReference>
<dbReference type="EC" id="1.4.3.-" evidence="4"/>
<dbReference type="Gene3D" id="3.90.660.10">
    <property type="match status" value="1"/>
</dbReference>
<dbReference type="InterPro" id="IPR050281">
    <property type="entry name" value="Flavin_monoamine_oxidase"/>
</dbReference>
<keyword evidence="4" id="KW-0285">Flavoprotein</keyword>
<dbReference type="PRINTS" id="PR00757">
    <property type="entry name" value="AMINEOXDASEF"/>
</dbReference>
<feature type="binding site" evidence="3">
    <location>
        <begin position="74"/>
        <end position="75"/>
    </location>
    <ligand>
        <name>FAD</name>
        <dbReference type="ChEBI" id="CHEBI:57692"/>
    </ligand>
</feature>
<dbReference type="OrthoDB" id="5046242at2759"/>
<feature type="binding site" evidence="3">
    <location>
        <position position="214"/>
    </location>
    <ligand>
        <name>substrate</name>
    </ligand>
</feature>
<keyword evidence="4" id="KW-0274">FAD</keyword>
<dbReference type="PANTHER" id="PTHR10742:SF418">
    <property type="entry name" value="AMINE OXIDASE DOMAIN-CONTAINING PROTEIN"/>
    <property type="match status" value="1"/>
</dbReference>
<dbReference type="InterPro" id="IPR002937">
    <property type="entry name" value="Amino_oxidase"/>
</dbReference>
<feature type="compositionally biased region" description="Polar residues" evidence="5">
    <location>
        <begin position="18"/>
        <end position="35"/>
    </location>
</feature>
<dbReference type="InterPro" id="IPR001613">
    <property type="entry name" value="Flavin_amine_oxidase"/>
</dbReference>
<organism evidence="6 7">
    <name type="scientific">Paramuricea clavata</name>
    <name type="common">Red gorgonian</name>
    <name type="synonym">Violescent sea-whip</name>
    <dbReference type="NCBI Taxonomy" id="317549"/>
    <lineage>
        <taxon>Eukaryota</taxon>
        <taxon>Metazoa</taxon>
        <taxon>Cnidaria</taxon>
        <taxon>Anthozoa</taxon>
        <taxon>Octocorallia</taxon>
        <taxon>Malacalcyonacea</taxon>
        <taxon>Plexauridae</taxon>
        <taxon>Paramuricea</taxon>
    </lineage>
</organism>
<keyword evidence="7" id="KW-1185">Reference proteome</keyword>
<reference evidence="6" key="1">
    <citation type="submission" date="2020-04" db="EMBL/GenBank/DDBJ databases">
        <authorList>
            <person name="Alioto T."/>
            <person name="Alioto T."/>
            <person name="Gomez Garrido J."/>
        </authorList>
    </citation>
    <scope>NUCLEOTIDE SEQUENCE</scope>
    <source>
        <strain evidence="6">A484AB</strain>
    </source>
</reference>
<evidence type="ECO:0000256" key="5">
    <source>
        <dbReference type="SAM" id="MobiDB-lite"/>
    </source>
</evidence>